<comment type="caution">
    <text evidence="1">The sequence shown here is derived from an EMBL/GenBank/DDBJ whole genome shotgun (WGS) entry which is preliminary data.</text>
</comment>
<protein>
    <submittedName>
        <fullName evidence="1">Uncharacterized protein</fullName>
    </submittedName>
</protein>
<name>A0A0R2C8J3_9LACO</name>
<reference evidence="1 2" key="1">
    <citation type="journal article" date="2015" name="Genome Announc.">
        <title>Expanding the biotechnology potential of lactobacilli through comparative genomics of 213 strains and associated genera.</title>
        <authorList>
            <person name="Sun Z."/>
            <person name="Harris H.M."/>
            <person name="McCann A."/>
            <person name="Guo C."/>
            <person name="Argimon S."/>
            <person name="Zhang W."/>
            <person name="Yang X."/>
            <person name="Jeffery I.B."/>
            <person name="Cooney J.C."/>
            <person name="Kagawa T.F."/>
            <person name="Liu W."/>
            <person name="Song Y."/>
            <person name="Salvetti E."/>
            <person name="Wrobel A."/>
            <person name="Rasinkangas P."/>
            <person name="Parkhill J."/>
            <person name="Rea M.C."/>
            <person name="O'Sullivan O."/>
            <person name="Ritari J."/>
            <person name="Douillard F.P."/>
            <person name="Paul Ross R."/>
            <person name="Yang R."/>
            <person name="Briner A.E."/>
            <person name="Felis G.E."/>
            <person name="de Vos W.M."/>
            <person name="Barrangou R."/>
            <person name="Klaenhammer T.R."/>
            <person name="Caufield P.W."/>
            <person name="Cui Y."/>
            <person name="Zhang H."/>
            <person name="O'Toole P.W."/>
        </authorList>
    </citation>
    <scope>NUCLEOTIDE SEQUENCE [LARGE SCALE GENOMIC DNA]</scope>
    <source>
        <strain evidence="1 2">DSM 22698</strain>
    </source>
</reference>
<sequence length="55" mass="6085">MLIVVLPTTDFFTSVSGYHSAPPSVWQLNNHLTSRNHGAQHSISARYHLPQVTGL</sequence>
<accession>A0A0R2C8J3</accession>
<organism evidence="1 2">
    <name type="scientific">Lacticaseibacillus thailandensis DSM 22698 = JCM 13996</name>
    <dbReference type="NCBI Taxonomy" id="1423810"/>
    <lineage>
        <taxon>Bacteria</taxon>
        <taxon>Bacillati</taxon>
        <taxon>Bacillota</taxon>
        <taxon>Bacilli</taxon>
        <taxon>Lactobacillales</taxon>
        <taxon>Lactobacillaceae</taxon>
        <taxon>Lacticaseibacillus</taxon>
    </lineage>
</organism>
<dbReference type="PATRIC" id="fig|1423810.4.peg.1147"/>
<evidence type="ECO:0000313" key="1">
    <source>
        <dbReference type="EMBL" id="KRM87605.1"/>
    </source>
</evidence>
<proteinExistence type="predicted"/>
<keyword evidence="2" id="KW-1185">Reference proteome</keyword>
<dbReference type="Proteomes" id="UP000051789">
    <property type="component" value="Unassembled WGS sequence"/>
</dbReference>
<dbReference type="EMBL" id="AYZK01000002">
    <property type="protein sequence ID" value="KRM87605.1"/>
    <property type="molecule type" value="Genomic_DNA"/>
</dbReference>
<evidence type="ECO:0000313" key="2">
    <source>
        <dbReference type="Proteomes" id="UP000051789"/>
    </source>
</evidence>
<dbReference type="AlphaFoldDB" id="A0A0R2C8J3"/>
<gene>
    <name evidence="1" type="ORF">FD19_GL001118</name>
</gene>